<dbReference type="PaxDb" id="3708-A0A078IXQ2"/>
<evidence type="ECO:0000313" key="2">
    <source>
        <dbReference type="Proteomes" id="UP000028999"/>
    </source>
</evidence>
<reference evidence="1 2" key="1">
    <citation type="journal article" date="2014" name="Science">
        <title>Plant genetics. Early allopolyploid evolution in the post-Neolithic Brassica napus oilseed genome.</title>
        <authorList>
            <person name="Chalhoub B."/>
            <person name="Denoeud F."/>
            <person name="Liu S."/>
            <person name="Parkin I.A."/>
            <person name="Tang H."/>
            <person name="Wang X."/>
            <person name="Chiquet J."/>
            <person name="Belcram H."/>
            <person name="Tong C."/>
            <person name="Samans B."/>
            <person name="Correa M."/>
            <person name="Da Silva C."/>
            <person name="Just J."/>
            <person name="Falentin C."/>
            <person name="Koh C.S."/>
            <person name="Le Clainche I."/>
            <person name="Bernard M."/>
            <person name="Bento P."/>
            <person name="Noel B."/>
            <person name="Labadie K."/>
            <person name="Alberti A."/>
            <person name="Charles M."/>
            <person name="Arnaud D."/>
            <person name="Guo H."/>
            <person name="Daviaud C."/>
            <person name="Alamery S."/>
            <person name="Jabbari K."/>
            <person name="Zhao M."/>
            <person name="Edger P.P."/>
            <person name="Chelaifa H."/>
            <person name="Tack D."/>
            <person name="Lassalle G."/>
            <person name="Mestiri I."/>
            <person name="Schnel N."/>
            <person name="Le Paslier M.C."/>
            <person name="Fan G."/>
            <person name="Renault V."/>
            <person name="Bayer P.E."/>
            <person name="Golicz A.A."/>
            <person name="Manoli S."/>
            <person name="Lee T.H."/>
            <person name="Thi V.H."/>
            <person name="Chalabi S."/>
            <person name="Hu Q."/>
            <person name="Fan C."/>
            <person name="Tollenaere R."/>
            <person name="Lu Y."/>
            <person name="Battail C."/>
            <person name="Shen J."/>
            <person name="Sidebottom C.H."/>
            <person name="Wang X."/>
            <person name="Canaguier A."/>
            <person name="Chauveau A."/>
            <person name="Berard A."/>
            <person name="Deniot G."/>
            <person name="Guan M."/>
            <person name="Liu Z."/>
            <person name="Sun F."/>
            <person name="Lim Y.P."/>
            <person name="Lyons E."/>
            <person name="Town C.D."/>
            <person name="Bancroft I."/>
            <person name="Wang X."/>
            <person name="Meng J."/>
            <person name="Ma J."/>
            <person name="Pires J.C."/>
            <person name="King G.J."/>
            <person name="Brunel D."/>
            <person name="Delourme R."/>
            <person name="Renard M."/>
            <person name="Aury J.M."/>
            <person name="Adams K.L."/>
            <person name="Batley J."/>
            <person name="Snowdon R.J."/>
            <person name="Tost J."/>
            <person name="Edwards D."/>
            <person name="Zhou Y."/>
            <person name="Hua W."/>
            <person name="Sharpe A.G."/>
            <person name="Paterson A.H."/>
            <person name="Guan C."/>
            <person name="Wincker P."/>
        </authorList>
    </citation>
    <scope>NUCLEOTIDE SEQUENCE [LARGE SCALE GENOMIC DNA]</scope>
    <source>
        <strain evidence="2">cv. Darmor-bzh</strain>
    </source>
</reference>
<name>A0A078IXQ2_BRANA</name>
<dbReference type="Gramene" id="CDY56724">
    <property type="protein sequence ID" value="CDY56724"/>
    <property type="gene ID" value="GSBRNA2T00019960001"/>
</dbReference>
<protein>
    <submittedName>
        <fullName evidence="1">BnaCnng31100D protein</fullName>
    </submittedName>
</protein>
<organism evidence="1 2">
    <name type="scientific">Brassica napus</name>
    <name type="common">Rape</name>
    <dbReference type="NCBI Taxonomy" id="3708"/>
    <lineage>
        <taxon>Eukaryota</taxon>
        <taxon>Viridiplantae</taxon>
        <taxon>Streptophyta</taxon>
        <taxon>Embryophyta</taxon>
        <taxon>Tracheophyta</taxon>
        <taxon>Spermatophyta</taxon>
        <taxon>Magnoliopsida</taxon>
        <taxon>eudicotyledons</taxon>
        <taxon>Gunneridae</taxon>
        <taxon>Pentapetalae</taxon>
        <taxon>rosids</taxon>
        <taxon>malvids</taxon>
        <taxon>Brassicales</taxon>
        <taxon>Brassicaceae</taxon>
        <taxon>Brassiceae</taxon>
        <taxon>Brassica</taxon>
    </lineage>
</organism>
<keyword evidence="2" id="KW-1185">Reference proteome</keyword>
<evidence type="ECO:0000313" key="1">
    <source>
        <dbReference type="EMBL" id="CDY56724.1"/>
    </source>
</evidence>
<gene>
    <name evidence="1" type="primary">BnaCnng31100D</name>
    <name evidence="1" type="ORF">GSBRNA2T00019960001</name>
</gene>
<dbReference type="AlphaFoldDB" id="A0A078IXQ2"/>
<sequence length="38" mass="4230">MWWDAGSYGPFPILNDGLGLCSCGSYFHFHLGFGVVMF</sequence>
<accession>A0A078IXQ2</accession>
<dbReference type="Proteomes" id="UP000028999">
    <property type="component" value="Unassembled WGS sequence"/>
</dbReference>
<dbReference type="EMBL" id="LK033514">
    <property type="protein sequence ID" value="CDY56724.1"/>
    <property type="molecule type" value="Genomic_DNA"/>
</dbReference>
<proteinExistence type="predicted"/>